<organism evidence="2 3">
    <name type="scientific">Geospiza parvula</name>
    <name type="common">Small tree-finch</name>
    <name type="synonym">Camarhynchus parvulus</name>
    <dbReference type="NCBI Taxonomy" id="87175"/>
    <lineage>
        <taxon>Eukaryota</taxon>
        <taxon>Metazoa</taxon>
        <taxon>Chordata</taxon>
        <taxon>Craniata</taxon>
        <taxon>Vertebrata</taxon>
        <taxon>Euteleostomi</taxon>
        <taxon>Archelosauria</taxon>
        <taxon>Archosauria</taxon>
        <taxon>Dinosauria</taxon>
        <taxon>Saurischia</taxon>
        <taxon>Theropoda</taxon>
        <taxon>Coelurosauria</taxon>
        <taxon>Aves</taxon>
        <taxon>Neognathae</taxon>
        <taxon>Neoaves</taxon>
        <taxon>Telluraves</taxon>
        <taxon>Australaves</taxon>
        <taxon>Passeriformes</taxon>
        <taxon>Thraupidae</taxon>
        <taxon>Camarhynchus</taxon>
    </lineage>
</organism>
<accession>A0A8U8CIW0</accession>
<proteinExistence type="predicted"/>
<evidence type="ECO:0000313" key="3">
    <source>
        <dbReference type="Proteomes" id="UP000694382"/>
    </source>
</evidence>
<dbReference type="Ensembl" id="ENSCPVT00000027054.1">
    <property type="protein sequence ID" value="ENSCPVP00000027342.1"/>
    <property type="gene ID" value="ENSCPVG00000018351.1"/>
</dbReference>
<protein>
    <submittedName>
        <fullName evidence="2">Uncharacterized protein</fullName>
    </submittedName>
</protein>
<keyword evidence="3" id="KW-1185">Reference proteome</keyword>
<reference evidence="2" key="1">
    <citation type="submission" date="2020-02" db="EMBL/GenBank/DDBJ databases">
        <authorList>
            <person name="Enbody D E."/>
            <person name="Pettersson E M."/>
        </authorList>
    </citation>
    <scope>NUCLEOTIDE SEQUENCE [LARGE SCALE GENOMIC DNA]</scope>
</reference>
<feature type="region of interest" description="Disordered" evidence="1">
    <location>
        <begin position="1"/>
        <end position="20"/>
    </location>
</feature>
<reference evidence="2" key="3">
    <citation type="submission" date="2025-09" db="UniProtKB">
        <authorList>
            <consortium name="Ensembl"/>
        </authorList>
    </citation>
    <scope>IDENTIFICATION</scope>
</reference>
<evidence type="ECO:0000313" key="2">
    <source>
        <dbReference type="Ensembl" id="ENSCPVP00000027342.1"/>
    </source>
</evidence>
<dbReference type="AlphaFoldDB" id="A0A8U8CIW0"/>
<name>A0A8U8CIW0_GEOPR</name>
<sequence length="72" mass="8009">HNIPHRNCSGPDNDLGPGELQDLGRIQSPRCLEGTKLRISLRIGIATPVPRNGPAWLSLPRKGWKLFSFPKK</sequence>
<reference evidence="2" key="2">
    <citation type="submission" date="2025-08" db="UniProtKB">
        <authorList>
            <consortium name="Ensembl"/>
        </authorList>
    </citation>
    <scope>IDENTIFICATION</scope>
</reference>
<dbReference type="Proteomes" id="UP000694382">
    <property type="component" value="Chromosome 23"/>
</dbReference>
<evidence type="ECO:0000256" key="1">
    <source>
        <dbReference type="SAM" id="MobiDB-lite"/>
    </source>
</evidence>